<keyword evidence="9 16" id="KW-0812">Transmembrane</keyword>
<dbReference type="PANTHER" id="PTHR45436">
    <property type="entry name" value="SENSOR HISTIDINE KINASE YKOH"/>
    <property type="match status" value="1"/>
</dbReference>
<evidence type="ECO:0000256" key="2">
    <source>
        <dbReference type="ARBA" id="ARBA00004429"/>
    </source>
</evidence>
<accession>A0A179CWU8</accession>
<dbReference type="PROSITE" id="PS50109">
    <property type="entry name" value="HIS_KIN"/>
    <property type="match status" value="1"/>
</dbReference>
<dbReference type="SUPFAM" id="SSF47384">
    <property type="entry name" value="Homodimeric domain of signal transducing histidine kinase"/>
    <property type="match status" value="1"/>
</dbReference>
<evidence type="ECO:0000256" key="4">
    <source>
        <dbReference type="ARBA" id="ARBA00017234"/>
    </source>
</evidence>
<dbReference type="Pfam" id="PF00512">
    <property type="entry name" value="HisKA"/>
    <property type="match status" value="1"/>
</dbReference>
<dbReference type="PANTHER" id="PTHR45436:SF14">
    <property type="entry name" value="SENSOR PROTEIN QSEC"/>
    <property type="match status" value="1"/>
</dbReference>
<evidence type="ECO:0000313" key="19">
    <source>
        <dbReference type="EMBL" id="OAQ14037.1"/>
    </source>
</evidence>
<evidence type="ECO:0000256" key="11">
    <source>
        <dbReference type="ARBA" id="ARBA00022777"/>
    </source>
</evidence>
<evidence type="ECO:0000256" key="16">
    <source>
        <dbReference type="SAM" id="Phobius"/>
    </source>
</evidence>
<organism evidence="19 20">
    <name type="scientific">Bibersteinia trehalosi Y31</name>
    <dbReference type="NCBI Taxonomy" id="1261658"/>
    <lineage>
        <taxon>Bacteria</taxon>
        <taxon>Pseudomonadati</taxon>
        <taxon>Pseudomonadota</taxon>
        <taxon>Gammaproteobacteria</taxon>
        <taxon>Pasteurellales</taxon>
        <taxon>Pasteurellaceae</taxon>
        <taxon>Bibersteinia</taxon>
    </lineage>
</organism>
<dbReference type="GO" id="GO:0005524">
    <property type="term" value="F:ATP binding"/>
    <property type="evidence" value="ECO:0007669"/>
    <property type="project" value="UniProtKB-KW"/>
</dbReference>
<dbReference type="InterPro" id="IPR005467">
    <property type="entry name" value="His_kinase_dom"/>
</dbReference>
<evidence type="ECO:0000256" key="6">
    <source>
        <dbReference type="ARBA" id="ARBA00022519"/>
    </source>
</evidence>
<evidence type="ECO:0000259" key="17">
    <source>
        <dbReference type="PROSITE" id="PS50109"/>
    </source>
</evidence>
<keyword evidence="15 16" id="KW-0472">Membrane</keyword>
<dbReference type="Gene3D" id="1.20.5.1040">
    <property type="entry name" value="Sensor protein qsec"/>
    <property type="match status" value="2"/>
</dbReference>
<dbReference type="EMBL" id="JACI01000002">
    <property type="protein sequence ID" value="OAQ14037.1"/>
    <property type="molecule type" value="Genomic_DNA"/>
</dbReference>
<dbReference type="Gene3D" id="3.30.565.10">
    <property type="entry name" value="Histidine kinase-like ATPase, C-terminal domain"/>
    <property type="match status" value="1"/>
</dbReference>
<evidence type="ECO:0000256" key="15">
    <source>
        <dbReference type="ARBA" id="ARBA00023136"/>
    </source>
</evidence>
<dbReference type="EC" id="2.7.13.3" evidence="3"/>
<name>A0A179CWU8_BIBTR</name>
<keyword evidence="7" id="KW-0597">Phosphoprotein</keyword>
<evidence type="ECO:0000256" key="8">
    <source>
        <dbReference type="ARBA" id="ARBA00022679"/>
    </source>
</evidence>
<evidence type="ECO:0000256" key="9">
    <source>
        <dbReference type="ARBA" id="ARBA00022692"/>
    </source>
</evidence>
<keyword evidence="14" id="KW-0902">Two-component regulatory system</keyword>
<evidence type="ECO:0000256" key="5">
    <source>
        <dbReference type="ARBA" id="ARBA00022475"/>
    </source>
</evidence>
<dbReference type="InterPro" id="IPR036890">
    <property type="entry name" value="HATPase_C_sf"/>
</dbReference>
<gene>
    <name evidence="19" type="ORF">F480_06465</name>
</gene>
<comment type="subcellular location">
    <subcellularLocation>
        <location evidence="2">Cell inner membrane</location>
        <topology evidence="2">Multi-pass membrane protein</topology>
    </subcellularLocation>
</comment>
<keyword evidence="11" id="KW-0418">Kinase</keyword>
<evidence type="ECO:0000259" key="18">
    <source>
        <dbReference type="PROSITE" id="PS50885"/>
    </source>
</evidence>
<keyword evidence="8" id="KW-0808">Transferase</keyword>
<evidence type="ECO:0000256" key="12">
    <source>
        <dbReference type="ARBA" id="ARBA00022840"/>
    </source>
</evidence>
<dbReference type="Gene3D" id="1.10.287.130">
    <property type="match status" value="1"/>
</dbReference>
<evidence type="ECO:0000256" key="3">
    <source>
        <dbReference type="ARBA" id="ARBA00012438"/>
    </source>
</evidence>
<dbReference type="Proteomes" id="UP000078358">
    <property type="component" value="Unassembled WGS sequence"/>
</dbReference>
<keyword evidence="10" id="KW-0547">Nucleotide-binding</keyword>
<keyword evidence="13 16" id="KW-1133">Transmembrane helix</keyword>
<evidence type="ECO:0000256" key="10">
    <source>
        <dbReference type="ARBA" id="ARBA00022741"/>
    </source>
</evidence>
<feature type="transmembrane region" description="Helical" evidence="16">
    <location>
        <begin position="180"/>
        <end position="198"/>
    </location>
</feature>
<dbReference type="InterPro" id="IPR003661">
    <property type="entry name" value="HisK_dim/P_dom"/>
</dbReference>
<dbReference type="CDD" id="cd00082">
    <property type="entry name" value="HisKA"/>
    <property type="match status" value="1"/>
</dbReference>
<dbReference type="InterPro" id="IPR003594">
    <property type="entry name" value="HATPase_dom"/>
</dbReference>
<keyword evidence="6" id="KW-0997">Cell inner membrane</keyword>
<dbReference type="SUPFAM" id="SSF55874">
    <property type="entry name" value="ATPase domain of HSP90 chaperone/DNA topoisomerase II/histidine kinase"/>
    <property type="match status" value="1"/>
</dbReference>
<dbReference type="InterPro" id="IPR050428">
    <property type="entry name" value="TCS_sensor_his_kinase"/>
</dbReference>
<evidence type="ECO:0000256" key="7">
    <source>
        <dbReference type="ARBA" id="ARBA00022553"/>
    </source>
</evidence>
<comment type="catalytic activity">
    <reaction evidence="1">
        <text>ATP + protein L-histidine = ADP + protein N-phospho-L-histidine.</text>
        <dbReference type="EC" id="2.7.13.3"/>
    </reaction>
</comment>
<evidence type="ECO:0000256" key="14">
    <source>
        <dbReference type="ARBA" id="ARBA00023012"/>
    </source>
</evidence>
<dbReference type="FunFam" id="1.10.287.130:FF:000035">
    <property type="entry name" value="Two-component sensor histidine kinase"/>
    <property type="match status" value="1"/>
</dbReference>
<dbReference type="GO" id="GO:0005886">
    <property type="term" value="C:plasma membrane"/>
    <property type="evidence" value="ECO:0007669"/>
    <property type="project" value="TreeGrafter"/>
</dbReference>
<evidence type="ECO:0000313" key="20">
    <source>
        <dbReference type="Proteomes" id="UP000078358"/>
    </source>
</evidence>
<evidence type="ECO:0000256" key="1">
    <source>
        <dbReference type="ARBA" id="ARBA00000085"/>
    </source>
</evidence>
<proteinExistence type="predicted"/>
<dbReference type="RefSeq" id="WP_064318567.1">
    <property type="nucleotide sequence ID" value="NZ_JACI01000002.1"/>
</dbReference>
<dbReference type="NCBIfam" id="NF007664">
    <property type="entry name" value="PRK10337.1"/>
    <property type="match status" value="1"/>
</dbReference>
<dbReference type="SMART" id="SM00387">
    <property type="entry name" value="HATPase_c"/>
    <property type="match status" value="1"/>
</dbReference>
<dbReference type="InterPro" id="IPR003660">
    <property type="entry name" value="HAMP_dom"/>
</dbReference>
<sequence length="472" mass="54439">MSLFKNRSLRFRLILVICVASLFIWLLSTTVAWFQVRKEVDKMFDTQQILFAQRLASSNLHSLLIERRPPKELRREFRKEIAGRGFLKRHFKKVGFDDDALAFAVFNRHGEMLLHDGSNGEFFPFAPKPNNFSRDYLTDGDDDPWQIFWLPVVDGNLMIAVGQEIDYRDDLIEDMVIGQMWVWFVSLPLLLILIVWVINHELKSLRQVSDEVRSRTPENSQPITTEVPQEIAPLVNSLNQFFDRTSAMLLRERRFTSDAAHELRSPLAALKIQTEIAQIAGEDHELREKALNNLTKSIDRATQLVEQLLTLSRLDNLQQLEDLEPIDWEKLIPSLIAELYFQAEKRHIDLQFFTKTAPLVRQGQPLLLSLMLRNLLENAIKYCSEGSQIRVTLDNDCIIIEDNGGGVEESDLMKLGQRFYRPAGQNEKGSGLGLSIAYRIAELHHYKIMLSNGFELKGKKGLKVTVCYKEQQ</sequence>
<evidence type="ECO:0000256" key="13">
    <source>
        <dbReference type="ARBA" id="ARBA00022989"/>
    </source>
</evidence>
<feature type="domain" description="Histidine kinase" evidence="17">
    <location>
        <begin position="258"/>
        <end position="472"/>
    </location>
</feature>
<dbReference type="SMART" id="SM00388">
    <property type="entry name" value="HisKA"/>
    <property type="match status" value="1"/>
</dbReference>
<dbReference type="PROSITE" id="PS50885">
    <property type="entry name" value="HAMP"/>
    <property type="match status" value="1"/>
</dbReference>
<reference evidence="19 20" key="1">
    <citation type="submission" date="2014-01" db="EMBL/GenBank/DDBJ databases">
        <authorList>
            <person name="Zuccon D."/>
        </authorList>
    </citation>
    <scope>NUCLEOTIDE SEQUENCE [LARGE SCALE GENOMIC DNA]</scope>
    <source>
        <strain evidence="19 20">Y31</strain>
    </source>
</reference>
<comment type="caution">
    <text evidence="19">The sequence shown here is derived from an EMBL/GenBank/DDBJ whole genome shotgun (WGS) entry which is preliminary data.</text>
</comment>
<dbReference type="GO" id="GO:0000155">
    <property type="term" value="F:phosphorelay sensor kinase activity"/>
    <property type="evidence" value="ECO:0007669"/>
    <property type="project" value="InterPro"/>
</dbReference>
<dbReference type="PATRIC" id="fig|1261658.3.peg.1279"/>
<feature type="domain" description="HAMP" evidence="18">
    <location>
        <begin position="199"/>
        <end position="250"/>
    </location>
</feature>
<dbReference type="InterPro" id="IPR036097">
    <property type="entry name" value="HisK_dim/P_sf"/>
</dbReference>
<dbReference type="AlphaFoldDB" id="A0A179CWU8"/>
<dbReference type="InterPro" id="IPR059132">
    <property type="entry name" value="QseC"/>
</dbReference>
<keyword evidence="5" id="KW-1003">Cell membrane</keyword>
<keyword evidence="12" id="KW-0067">ATP-binding</keyword>
<protein>
    <recommendedName>
        <fullName evidence="4">Sensor protein QseC</fullName>
        <ecNumber evidence="3">2.7.13.3</ecNumber>
    </recommendedName>
</protein>
<dbReference type="Pfam" id="PF02518">
    <property type="entry name" value="HATPase_c"/>
    <property type="match status" value="1"/>
</dbReference>